<dbReference type="EMBL" id="JAHESD010000042">
    <property type="protein sequence ID" value="MBT1704906.1"/>
    <property type="molecule type" value="Genomic_DNA"/>
</dbReference>
<evidence type="ECO:0000256" key="2">
    <source>
        <dbReference type="ARBA" id="ARBA00006275"/>
    </source>
</evidence>
<evidence type="ECO:0000256" key="3">
    <source>
        <dbReference type="ARBA" id="ARBA00022729"/>
    </source>
</evidence>
<evidence type="ECO:0000256" key="4">
    <source>
        <dbReference type="ARBA" id="ARBA00023136"/>
    </source>
</evidence>
<dbReference type="Gene3D" id="1.25.40.390">
    <property type="match status" value="1"/>
</dbReference>
<comment type="similarity">
    <text evidence="2">Belongs to the SusD family.</text>
</comment>
<gene>
    <name evidence="8" type="ORF">KK060_16555</name>
</gene>
<keyword evidence="4" id="KW-0472">Membrane</keyword>
<dbReference type="Proteomes" id="UP000772618">
    <property type="component" value="Unassembled WGS sequence"/>
</dbReference>
<evidence type="ECO:0000259" key="6">
    <source>
        <dbReference type="Pfam" id="PF07980"/>
    </source>
</evidence>
<evidence type="ECO:0000256" key="5">
    <source>
        <dbReference type="ARBA" id="ARBA00023237"/>
    </source>
</evidence>
<keyword evidence="9" id="KW-1185">Reference proteome</keyword>
<evidence type="ECO:0000313" key="8">
    <source>
        <dbReference type="EMBL" id="MBT1704906.1"/>
    </source>
</evidence>
<reference evidence="8 9" key="1">
    <citation type="submission" date="2021-05" db="EMBL/GenBank/DDBJ databases">
        <title>A Polyphasic approach of four new species of the genus Ohtaekwangia: Ohtaekwangia histidinii sp. nov., Ohtaekwangia cretensis sp. nov., Ohtaekwangia indiensis sp. nov., Ohtaekwangia reichenbachii sp. nov. from diverse environment.</title>
        <authorList>
            <person name="Octaviana S."/>
        </authorList>
    </citation>
    <scope>NUCLEOTIDE SEQUENCE [LARGE SCALE GENOMIC DNA]</scope>
    <source>
        <strain evidence="8 9">PWU20</strain>
    </source>
</reference>
<feature type="domain" description="SusD-like N-terminal" evidence="7">
    <location>
        <begin position="20"/>
        <end position="224"/>
    </location>
</feature>
<dbReference type="RefSeq" id="WP_254154866.1">
    <property type="nucleotide sequence ID" value="NZ_JAHESD010000042.1"/>
</dbReference>
<feature type="domain" description="RagB/SusD" evidence="6">
    <location>
        <begin position="330"/>
        <end position="410"/>
    </location>
</feature>
<keyword evidence="5" id="KW-0998">Cell outer membrane</keyword>
<evidence type="ECO:0000259" key="7">
    <source>
        <dbReference type="Pfam" id="PF14322"/>
    </source>
</evidence>
<accession>A0ABS5VUM8</accession>
<sequence>MKRVIILFTFLLCISSCSDDFLEKKSDKSIIVPTTYNDLQSLLDNNVDVFNMDPGLGFIGSDDYTIEEMYWQYLNTPTERNAYIWNTEIYEGETGYDWNAAYKQVFYSNVILEQLDRLDPSEAEINTWNTLRGSALFFRSMAFFNLLQLFASPYHANDLEGKPGIPIRLTADINAPITRASLRESYDQVIADLEEALALLPVHAAYKTRPSKTAAYGLLARIYLVMRDYEKAKVFSDSCLVHSSALMDYNQLDPAKARPIAQFNEEVIFHSTQTSYGIRVDAYVNVDLYASYDNNDLRKVIFVRNVGGKPVFRGWYTGSTRLFSGIATDEIYLTRAECFARLGDKDKALADLNLLLQNRCANGTFVPRAASTAEEALAIVLAERRKELLFRNTRWSDLRRLNAEVNFATPLTRTLNGAVYTLPPNDGRFVYPIPPDEILISGIPQNAR</sequence>
<comment type="caution">
    <text evidence="8">The sequence shown here is derived from an EMBL/GenBank/DDBJ whole genome shotgun (WGS) entry which is preliminary data.</text>
</comment>
<evidence type="ECO:0000313" key="9">
    <source>
        <dbReference type="Proteomes" id="UP000772618"/>
    </source>
</evidence>
<evidence type="ECO:0000256" key="1">
    <source>
        <dbReference type="ARBA" id="ARBA00004442"/>
    </source>
</evidence>
<dbReference type="Pfam" id="PF14322">
    <property type="entry name" value="SusD-like_3"/>
    <property type="match status" value="1"/>
</dbReference>
<dbReference type="InterPro" id="IPR012944">
    <property type="entry name" value="SusD_RagB_dom"/>
</dbReference>
<protein>
    <submittedName>
        <fullName evidence="8">RagB/SusD family nutrient uptake outer membrane protein</fullName>
    </submittedName>
</protein>
<name>A0ABS5VUM8_9BACT</name>
<dbReference type="SUPFAM" id="SSF48452">
    <property type="entry name" value="TPR-like"/>
    <property type="match status" value="1"/>
</dbReference>
<comment type="subcellular location">
    <subcellularLocation>
        <location evidence="1">Cell outer membrane</location>
    </subcellularLocation>
</comment>
<organism evidence="8 9">
    <name type="scientific">Chryseosolibacter indicus</name>
    <dbReference type="NCBI Taxonomy" id="2782351"/>
    <lineage>
        <taxon>Bacteria</taxon>
        <taxon>Pseudomonadati</taxon>
        <taxon>Bacteroidota</taxon>
        <taxon>Cytophagia</taxon>
        <taxon>Cytophagales</taxon>
        <taxon>Chryseotaleaceae</taxon>
        <taxon>Chryseosolibacter</taxon>
    </lineage>
</organism>
<dbReference type="InterPro" id="IPR033985">
    <property type="entry name" value="SusD-like_N"/>
</dbReference>
<dbReference type="InterPro" id="IPR011990">
    <property type="entry name" value="TPR-like_helical_dom_sf"/>
</dbReference>
<proteinExistence type="inferred from homology"/>
<keyword evidence="3" id="KW-0732">Signal</keyword>
<dbReference type="Pfam" id="PF07980">
    <property type="entry name" value="SusD_RagB"/>
    <property type="match status" value="1"/>
</dbReference>